<proteinExistence type="predicted"/>
<name>A0A2N5T6A0_9BASI</name>
<evidence type="ECO:0000256" key="1">
    <source>
        <dbReference type="SAM" id="MobiDB-lite"/>
    </source>
</evidence>
<dbReference type="EMBL" id="PGCI01000690">
    <property type="protein sequence ID" value="PLW21027.1"/>
    <property type="molecule type" value="Genomic_DNA"/>
</dbReference>
<feature type="region of interest" description="Disordered" evidence="1">
    <location>
        <begin position="1"/>
        <end position="24"/>
    </location>
</feature>
<organism evidence="2 3">
    <name type="scientific">Puccinia coronata f. sp. avenae</name>
    <dbReference type="NCBI Taxonomy" id="200324"/>
    <lineage>
        <taxon>Eukaryota</taxon>
        <taxon>Fungi</taxon>
        <taxon>Dikarya</taxon>
        <taxon>Basidiomycota</taxon>
        <taxon>Pucciniomycotina</taxon>
        <taxon>Pucciniomycetes</taxon>
        <taxon>Pucciniales</taxon>
        <taxon>Pucciniaceae</taxon>
        <taxon>Puccinia</taxon>
    </lineage>
</organism>
<accession>A0A2N5T6A0</accession>
<evidence type="ECO:0000313" key="2">
    <source>
        <dbReference type="EMBL" id="PLW21027.1"/>
    </source>
</evidence>
<protein>
    <submittedName>
        <fullName evidence="2">Uncharacterized protein</fullName>
    </submittedName>
</protein>
<gene>
    <name evidence="2" type="ORF">PCASD_15080</name>
</gene>
<dbReference type="AlphaFoldDB" id="A0A2N5T6A0"/>
<sequence>MSEPATAPSESTKSTKEVPESLRQQRGLVNESFKNLAKKFEEYTIWNWSNPISSVDLTCNIEAVNELENKILPLLCQQLNTIQIAGPI</sequence>
<evidence type="ECO:0000313" key="3">
    <source>
        <dbReference type="Proteomes" id="UP000235392"/>
    </source>
</evidence>
<comment type="caution">
    <text evidence="2">The sequence shown here is derived from an EMBL/GenBank/DDBJ whole genome shotgun (WGS) entry which is preliminary data.</text>
</comment>
<reference evidence="2 3" key="1">
    <citation type="submission" date="2017-11" db="EMBL/GenBank/DDBJ databases">
        <title>De novo assembly and phasing of dikaryotic genomes from two isolates of Puccinia coronata f. sp. avenae, the causal agent of oat crown rust.</title>
        <authorList>
            <person name="Miller M.E."/>
            <person name="Zhang Y."/>
            <person name="Omidvar V."/>
            <person name="Sperschneider J."/>
            <person name="Schwessinger B."/>
            <person name="Raley C."/>
            <person name="Palmer J.M."/>
            <person name="Garnica D."/>
            <person name="Upadhyaya N."/>
            <person name="Rathjen J."/>
            <person name="Taylor J.M."/>
            <person name="Park R.F."/>
            <person name="Dodds P.N."/>
            <person name="Hirsch C.D."/>
            <person name="Kianian S.F."/>
            <person name="Figueroa M."/>
        </authorList>
    </citation>
    <scope>NUCLEOTIDE SEQUENCE [LARGE SCALE GENOMIC DNA]</scope>
    <source>
        <strain evidence="2">12SD80</strain>
    </source>
</reference>
<dbReference type="Proteomes" id="UP000235392">
    <property type="component" value="Unassembled WGS sequence"/>
</dbReference>